<organism evidence="2 3">
    <name type="scientific">Acuticoccus mangrovi</name>
    <dbReference type="NCBI Taxonomy" id="2796142"/>
    <lineage>
        <taxon>Bacteria</taxon>
        <taxon>Pseudomonadati</taxon>
        <taxon>Pseudomonadota</taxon>
        <taxon>Alphaproteobacteria</taxon>
        <taxon>Hyphomicrobiales</taxon>
        <taxon>Amorphaceae</taxon>
        <taxon>Acuticoccus</taxon>
    </lineage>
</organism>
<evidence type="ECO:0000259" key="1">
    <source>
        <dbReference type="Pfam" id="PF14588"/>
    </source>
</evidence>
<keyword evidence="3" id="KW-1185">Reference proteome</keyword>
<evidence type="ECO:0000313" key="3">
    <source>
        <dbReference type="Proteomes" id="UP000609531"/>
    </source>
</evidence>
<dbReference type="AlphaFoldDB" id="A0A934ICL6"/>
<dbReference type="SUPFAM" id="SSF55298">
    <property type="entry name" value="YjgF-like"/>
    <property type="match status" value="1"/>
</dbReference>
<dbReference type="Pfam" id="PF14588">
    <property type="entry name" value="YjgF_endoribonc"/>
    <property type="match status" value="1"/>
</dbReference>
<gene>
    <name evidence="2" type="ORF">JCR33_00150</name>
</gene>
<feature type="domain" description="Endoribonuclease L-PSP/chorismate mutase-like" evidence="1">
    <location>
        <begin position="9"/>
        <end position="141"/>
    </location>
</feature>
<dbReference type="Gene3D" id="3.30.1330.40">
    <property type="entry name" value="RutC-like"/>
    <property type="match status" value="1"/>
</dbReference>
<dbReference type="EMBL" id="JAEKJA010000001">
    <property type="protein sequence ID" value="MBJ3774078.1"/>
    <property type="molecule type" value="Genomic_DNA"/>
</dbReference>
<accession>A0A934ICL6</accession>
<dbReference type="CDD" id="cd02199">
    <property type="entry name" value="YjgF_YER057c_UK114_like_1"/>
    <property type="match status" value="1"/>
</dbReference>
<dbReference type="RefSeq" id="WP_198879984.1">
    <property type="nucleotide sequence ID" value="NZ_JAEKJA010000001.1"/>
</dbReference>
<evidence type="ECO:0000313" key="2">
    <source>
        <dbReference type="EMBL" id="MBJ3774078.1"/>
    </source>
</evidence>
<reference evidence="2" key="1">
    <citation type="submission" date="2020-12" db="EMBL/GenBank/DDBJ databases">
        <title>Bacterial taxonomy.</title>
        <authorList>
            <person name="Pan X."/>
        </authorList>
    </citation>
    <scope>NUCLEOTIDE SEQUENCE</scope>
    <source>
        <strain evidence="2">B2012</strain>
    </source>
</reference>
<sequence>MTNSIEDALTRLGYTLPQPTAPQGSYVPVVQTGSLLFVSGQLPMGPNGLECVGRCGETVSVADAQAAARLCALHILAHVKNALGGDLSRLVRIVKVNGFVNSTPDFGDHPAVINGASNLFAEVMGDSGRHARAAVGVANLPFGAAVEVEGVVEIAL</sequence>
<dbReference type="PANTHER" id="PTHR43760:SF1">
    <property type="entry name" value="ENDORIBONUCLEASE L-PSP_CHORISMATE MUTASE-LIKE DOMAIN-CONTAINING PROTEIN"/>
    <property type="match status" value="1"/>
</dbReference>
<dbReference type="InterPro" id="IPR035959">
    <property type="entry name" value="RutC-like_sf"/>
</dbReference>
<dbReference type="InterPro" id="IPR013813">
    <property type="entry name" value="Endoribo_LPSP/chorism_mut-like"/>
</dbReference>
<dbReference type="PANTHER" id="PTHR43760">
    <property type="entry name" value="ENDORIBONUCLEASE-RELATED"/>
    <property type="match status" value="1"/>
</dbReference>
<dbReference type="Proteomes" id="UP000609531">
    <property type="component" value="Unassembled WGS sequence"/>
</dbReference>
<name>A0A934ICL6_9HYPH</name>
<proteinExistence type="predicted"/>
<comment type="caution">
    <text evidence="2">The sequence shown here is derived from an EMBL/GenBank/DDBJ whole genome shotgun (WGS) entry which is preliminary data.</text>
</comment>
<protein>
    <submittedName>
        <fullName evidence="2">RidA family protein</fullName>
    </submittedName>
</protein>